<sequence length="161" mass="18271">MQAYRPIRVGTYQVRDSVSTQPTDEIINTGIAQYLGKQVSVYRTNLSIQNTILIVIMPAFSGQSSDPEIPWPPKHSPASAVVFAHNSIDIEASPEKVWSLLIDCVAWPRWYKKCSDVSLLRGGPQLEAGSKFRFKTLRNYFEPEILRLMRTECLFGQPRGR</sequence>
<dbReference type="AlphaFoldDB" id="A0A3E2HD92"/>
<keyword evidence="3" id="KW-1185">Reference proteome</keyword>
<proteinExistence type="predicted"/>
<dbReference type="EMBL" id="NCSJ02000083">
    <property type="protein sequence ID" value="RFU31122.1"/>
    <property type="molecule type" value="Genomic_DNA"/>
</dbReference>
<evidence type="ECO:0000313" key="3">
    <source>
        <dbReference type="Proteomes" id="UP000258309"/>
    </source>
</evidence>
<dbReference type="Gene3D" id="3.30.530.20">
    <property type="match status" value="1"/>
</dbReference>
<gene>
    <name evidence="2" type="ORF">B7463_g5203</name>
</gene>
<organism evidence="2 3">
    <name type="scientific">Scytalidium lignicola</name>
    <name type="common">Hyphomycete</name>
    <dbReference type="NCBI Taxonomy" id="5539"/>
    <lineage>
        <taxon>Eukaryota</taxon>
        <taxon>Fungi</taxon>
        <taxon>Dikarya</taxon>
        <taxon>Ascomycota</taxon>
        <taxon>Pezizomycotina</taxon>
        <taxon>Leotiomycetes</taxon>
        <taxon>Leotiomycetes incertae sedis</taxon>
        <taxon>Scytalidium</taxon>
    </lineage>
</organism>
<protein>
    <recommendedName>
        <fullName evidence="1">Coenzyme Q-binding protein COQ10 START domain-containing protein</fullName>
    </recommendedName>
</protein>
<dbReference type="SUPFAM" id="SSF55961">
    <property type="entry name" value="Bet v1-like"/>
    <property type="match status" value="1"/>
</dbReference>
<dbReference type="Proteomes" id="UP000258309">
    <property type="component" value="Unassembled WGS sequence"/>
</dbReference>
<comment type="caution">
    <text evidence="2">The sequence shown here is derived from an EMBL/GenBank/DDBJ whole genome shotgun (WGS) entry which is preliminary data.</text>
</comment>
<feature type="domain" description="Coenzyme Q-binding protein COQ10 START" evidence="1">
    <location>
        <begin position="90"/>
        <end position="147"/>
    </location>
</feature>
<feature type="non-terminal residue" evidence="2">
    <location>
        <position position="161"/>
    </location>
</feature>
<name>A0A3E2HD92_SCYLI</name>
<evidence type="ECO:0000313" key="2">
    <source>
        <dbReference type="EMBL" id="RFU31122.1"/>
    </source>
</evidence>
<dbReference type="Pfam" id="PF03364">
    <property type="entry name" value="Polyketide_cyc"/>
    <property type="match status" value="1"/>
</dbReference>
<dbReference type="OrthoDB" id="509124at2759"/>
<dbReference type="InterPro" id="IPR005031">
    <property type="entry name" value="COQ10_START"/>
</dbReference>
<accession>A0A3E2HD92</accession>
<reference evidence="2 3" key="1">
    <citation type="submission" date="2018-05" db="EMBL/GenBank/DDBJ databases">
        <title>Draft genome sequence of Scytalidium lignicola DSM 105466, a ubiquitous saprotrophic fungus.</title>
        <authorList>
            <person name="Buettner E."/>
            <person name="Gebauer A.M."/>
            <person name="Hofrichter M."/>
            <person name="Liers C."/>
            <person name="Kellner H."/>
        </authorList>
    </citation>
    <scope>NUCLEOTIDE SEQUENCE [LARGE SCALE GENOMIC DNA]</scope>
    <source>
        <strain evidence="2 3">DSM 105466</strain>
    </source>
</reference>
<feature type="non-terminal residue" evidence="2">
    <location>
        <position position="1"/>
    </location>
</feature>
<dbReference type="InterPro" id="IPR023393">
    <property type="entry name" value="START-like_dom_sf"/>
</dbReference>
<evidence type="ECO:0000259" key="1">
    <source>
        <dbReference type="Pfam" id="PF03364"/>
    </source>
</evidence>